<dbReference type="EMBL" id="CM043015">
    <property type="protein sequence ID" value="KAI4469929.1"/>
    <property type="molecule type" value="Genomic_DNA"/>
</dbReference>
<gene>
    <name evidence="1" type="ORF">MML48_1g05105</name>
</gene>
<evidence type="ECO:0000313" key="1">
    <source>
        <dbReference type="EMBL" id="KAI4469929.1"/>
    </source>
</evidence>
<comment type="caution">
    <text evidence="1">The sequence shown here is derived from an EMBL/GenBank/DDBJ whole genome shotgun (WGS) entry which is preliminary data.</text>
</comment>
<organism evidence="1 2">
    <name type="scientific">Holotrichia oblita</name>
    <name type="common">Chafer beetle</name>
    <dbReference type="NCBI Taxonomy" id="644536"/>
    <lineage>
        <taxon>Eukaryota</taxon>
        <taxon>Metazoa</taxon>
        <taxon>Ecdysozoa</taxon>
        <taxon>Arthropoda</taxon>
        <taxon>Hexapoda</taxon>
        <taxon>Insecta</taxon>
        <taxon>Pterygota</taxon>
        <taxon>Neoptera</taxon>
        <taxon>Endopterygota</taxon>
        <taxon>Coleoptera</taxon>
        <taxon>Polyphaga</taxon>
        <taxon>Scarabaeiformia</taxon>
        <taxon>Scarabaeidae</taxon>
        <taxon>Melolonthinae</taxon>
        <taxon>Holotrichia</taxon>
    </lineage>
</organism>
<proteinExistence type="predicted"/>
<sequence length="623" mass="71061">MSQPSVINYFSARKRVASDDLKCNSAKKVLVLDNDSVEHLAKNIIPPEVTRDCRTTITTPKLSQIVLPVDNNKTNRPSMAKKPRQGRIKKIKEIPNQRDLQTLLNNVTAKGSTPQDVTPTTEVDILDVTPVNEVKKEPVHITPPSTPIKRINALDKVKPTARELSFNELKQKMSRSSRLAELKASISKFKQLENKLEAAESKTSTFKESPNLKSFKTLELEVALSPTKTQSPEKGYLSPRKDTTAKKNLLNLLSPTKNAVALSVSPLKSQVLELPQTSLTLPFKYRRLLEFFKDIDTIVQIMFNRNETVTFRKLKPGVEELLKRNLYEKHLAQIKFLYPDAFIFKQEKLRVYGVGVRHEQWELVIEPKISQKIMSAEVLLERKRNFHNILLEKTIVYHNEFLLSLEPPMNIPKDKLKRWHPEFNLESVPDVEETSLPQAPEEQKLTTGKEVLEKAKSLFNCNTRMEEALARLKDVKTNDVATETISSKPASLFKGIPKCLLEKVRQKQAAKALQSMTRSTVKEKEAQLYGRLPEIARLSRNLFVAERKNVLHLDVVLDKLNNSFSAFLTKDEMENHLRTISKEVPGWLDFHNIRGNTYLKISKNADLSLVVNKLNSLAKEKIS</sequence>
<accession>A0ACB9TSX1</accession>
<name>A0ACB9TSX1_HOLOL</name>
<evidence type="ECO:0000313" key="2">
    <source>
        <dbReference type="Proteomes" id="UP001056778"/>
    </source>
</evidence>
<protein>
    <submittedName>
        <fullName evidence="1">Dna replication factor cdt1</fullName>
    </submittedName>
</protein>
<reference evidence="1" key="1">
    <citation type="submission" date="2022-04" db="EMBL/GenBank/DDBJ databases">
        <title>Chromosome-scale genome assembly of Holotrichia oblita Faldermann.</title>
        <authorList>
            <person name="Rongchong L."/>
        </authorList>
    </citation>
    <scope>NUCLEOTIDE SEQUENCE</scope>
    <source>
        <strain evidence="1">81SQS9</strain>
    </source>
</reference>
<keyword evidence="2" id="KW-1185">Reference proteome</keyword>
<dbReference type="Proteomes" id="UP001056778">
    <property type="component" value="Chromosome 1"/>
</dbReference>